<comment type="caution">
    <text evidence="2">The sequence shown here is derived from an EMBL/GenBank/DDBJ whole genome shotgun (WGS) entry which is preliminary data.</text>
</comment>
<dbReference type="PANTHER" id="PTHR47803">
    <property type="entry name" value="TRNA-SPECIFIC ADENOSINE DEAMINASE 1"/>
    <property type="match status" value="1"/>
</dbReference>
<gene>
    <name evidence="2" type="ORF">K431DRAFT_312338</name>
</gene>
<dbReference type="OrthoDB" id="10268011at2759"/>
<dbReference type="GO" id="GO:0043829">
    <property type="term" value="F:tRNA-specific adenosine-37 deaminase activity"/>
    <property type="evidence" value="ECO:0007669"/>
    <property type="project" value="TreeGrafter"/>
</dbReference>
<dbReference type="EMBL" id="MU003788">
    <property type="protein sequence ID" value="KAF2721714.1"/>
    <property type="molecule type" value="Genomic_DNA"/>
</dbReference>
<accession>A0A9P4QBE6</accession>
<keyword evidence="3" id="KW-1185">Reference proteome</keyword>
<dbReference type="InterPro" id="IPR042935">
    <property type="entry name" value="Tad1"/>
</dbReference>
<evidence type="ECO:0000313" key="2">
    <source>
        <dbReference type="EMBL" id="KAF2721714.1"/>
    </source>
</evidence>
<organism evidence="2 3">
    <name type="scientific">Polychaeton citri CBS 116435</name>
    <dbReference type="NCBI Taxonomy" id="1314669"/>
    <lineage>
        <taxon>Eukaryota</taxon>
        <taxon>Fungi</taxon>
        <taxon>Dikarya</taxon>
        <taxon>Ascomycota</taxon>
        <taxon>Pezizomycotina</taxon>
        <taxon>Dothideomycetes</taxon>
        <taxon>Dothideomycetidae</taxon>
        <taxon>Capnodiales</taxon>
        <taxon>Capnodiaceae</taxon>
        <taxon>Polychaeton</taxon>
    </lineage>
</organism>
<dbReference type="InterPro" id="IPR002466">
    <property type="entry name" value="A_deamin"/>
</dbReference>
<dbReference type="Pfam" id="PF02137">
    <property type="entry name" value="A_deamin"/>
    <property type="match status" value="1"/>
</dbReference>
<proteinExistence type="predicted"/>
<reference evidence="2" key="1">
    <citation type="journal article" date="2020" name="Stud. Mycol.">
        <title>101 Dothideomycetes genomes: a test case for predicting lifestyles and emergence of pathogens.</title>
        <authorList>
            <person name="Haridas S."/>
            <person name="Albert R."/>
            <person name="Binder M."/>
            <person name="Bloem J."/>
            <person name="Labutti K."/>
            <person name="Salamov A."/>
            <person name="Andreopoulos B."/>
            <person name="Baker S."/>
            <person name="Barry K."/>
            <person name="Bills G."/>
            <person name="Bluhm B."/>
            <person name="Cannon C."/>
            <person name="Castanera R."/>
            <person name="Culley D."/>
            <person name="Daum C."/>
            <person name="Ezra D."/>
            <person name="Gonzalez J."/>
            <person name="Henrissat B."/>
            <person name="Kuo A."/>
            <person name="Liang C."/>
            <person name="Lipzen A."/>
            <person name="Lutzoni F."/>
            <person name="Magnuson J."/>
            <person name="Mondo S."/>
            <person name="Nolan M."/>
            <person name="Ohm R."/>
            <person name="Pangilinan J."/>
            <person name="Park H.-J."/>
            <person name="Ramirez L."/>
            <person name="Alfaro M."/>
            <person name="Sun H."/>
            <person name="Tritt A."/>
            <person name="Yoshinaga Y."/>
            <person name="Zwiers L.-H."/>
            <person name="Turgeon B."/>
            <person name="Goodwin S."/>
            <person name="Spatafora J."/>
            <person name="Crous P."/>
            <person name="Grigoriev I."/>
        </authorList>
    </citation>
    <scope>NUCLEOTIDE SEQUENCE</scope>
    <source>
        <strain evidence="2">CBS 116435</strain>
    </source>
</reference>
<dbReference type="AlphaFoldDB" id="A0A9P4QBE6"/>
<feature type="domain" description="A to I editase" evidence="1">
    <location>
        <begin position="3"/>
        <end position="438"/>
    </location>
</feature>
<protein>
    <recommendedName>
        <fullName evidence="1">A to I editase domain-containing protein</fullName>
    </recommendedName>
</protein>
<dbReference type="PANTHER" id="PTHR47803:SF1">
    <property type="entry name" value="TRNA-SPECIFIC ADENOSINE DEAMINASE 1"/>
    <property type="match status" value="1"/>
</dbReference>
<dbReference type="SMART" id="SM00552">
    <property type="entry name" value="ADEAMc"/>
    <property type="match status" value="1"/>
</dbReference>
<evidence type="ECO:0000313" key="3">
    <source>
        <dbReference type="Proteomes" id="UP000799441"/>
    </source>
</evidence>
<name>A0A9P4QBE6_9PEZI</name>
<dbReference type="GO" id="GO:0003723">
    <property type="term" value="F:RNA binding"/>
    <property type="evidence" value="ECO:0007669"/>
    <property type="project" value="InterPro"/>
</dbReference>
<dbReference type="Proteomes" id="UP000799441">
    <property type="component" value="Unassembled WGS sequence"/>
</dbReference>
<dbReference type="GO" id="GO:0002100">
    <property type="term" value="P:tRNA wobble adenosine to inosine editing"/>
    <property type="evidence" value="ECO:0007669"/>
    <property type="project" value="InterPro"/>
</dbReference>
<evidence type="ECO:0000259" key="1">
    <source>
        <dbReference type="SMART" id="SM00552"/>
    </source>
</evidence>
<sequence length="438" mass="48322">MSPNADIIAECVLRAVSALPAKFKPRSLADGRKEWTPVAGIVLSKGDVREPGERYLSSAKVTSNGRREDSTAHVTCVALATGMKCLPAAKLSLANGNVLHDWHAEILALRAFNRWILDECKSLVESGQTHGEWIGRRAQSARTRCERDSVYTVTSSGHSDQPFIIRNDVNIHMYCSEAPCGDASMELVMSAQEDATPWPEPAPSETEDGMLGRGHFDQLGVVRRKPARPDAPVTLSKSCSDKLSMKQCTSLLSSLTNLIVHPANAYLETLVLPQSQLVAPACDRAFGPAGRMAAVTADSVVQDWQERGYRYQPFKMEGTTREFEFSRRSAVPDAVASNLSAVWTAHRQEVLINGVLQGRKQFDTRGASCVSRRQMWKEVSALVVTMNEEVLYSAICQGTYGMIKGNDLLRARRLVKSQAKQLALQRWRDNSGDDDWSI</sequence>